<comment type="caution">
    <text evidence="1">The sequence shown here is derived from an EMBL/GenBank/DDBJ whole genome shotgun (WGS) entry which is preliminary data.</text>
</comment>
<protein>
    <submittedName>
        <fullName evidence="1">Uncharacterized protein</fullName>
    </submittedName>
</protein>
<evidence type="ECO:0000313" key="2">
    <source>
        <dbReference type="Proteomes" id="UP001412067"/>
    </source>
</evidence>
<dbReference type="EMBL" id="JBBWWR010000020">
    <property type="protein sequence ID" value="KAK8940052.1"/>
    <property type="molecule type" value="Genomic_DNA"/>
</dbReference>
<gene>
    <name evidence="1" type="ORF">KSP40_PGU019825</name>
</gene>
<accession>A0ABR2LGH0</accession>
<keyword evidence="2" id="KW-1185">Reference proteome</keyword>
<dbReference type="Proteomes" id="UP001412067">
    <property type="component" value="Unassembled WGS sequence"/>
</dbReference>
<reference evidence="1 2" key="1">
    <citation type="journal article" date="2022" name="Nat. Plants">
        <title>Genomes of leafy and leafless Platanthera orchids illuminate the evolution of mycoheterotrophy.</title>
        <authorList>
            <person name="Li M.H."/>
            <person name="Liu K.W."/>
            <person name="Li Z."/>
            <person name="Lu H.C."/>
            <person name="Ye Q.L."/>
            <person name="Zhang D."/>
            <person name="Wang J.Y."/>
            <person name="Li Y.F."/>
            <person name="Zhong Z.M."/>
            <person name="Liu X."/>
            <person name="Yu X."/>
            <person name="Liu D.K."/>
            <person name="Tu X.D."/>
            <person name="Liu B."/>
            <person name="Hao Y."/>
            <person name="Liao X.Y."/>
            <person name="Jiang Y.T."/>
            <person name="Sun W.H."/>
            <person name="Chen J."/>
            <person name="Chen Y.Q."/>
            <person name="Ai Y."/>
            <person name="Zhai J.W."/>
            <person name="Wu S.S."/>
            <person name="Zhou Z."/>
            <person name="Hsiao Y.Y."/>
            <person name="Wu W.L."/>
            <person name="Chen Y.Y."/>
            <person name="Lin Y.F."/>
            <person name="Hsu J.L."/>
            <person name="Li C.Y."/>
            <person name="Wang Z.W."/>
            <person name="Zhao X."/>
            <person name="Zhong W.Y."/>
            <person name="Ma X.K."/>
            <person name="Ma L."/>
            <person name="Huang J."/>
            <person name="Chen G.Z."/>
            <person name="Huang M.Z."/>
            <person name="Huang L."/>
            <person name="Peng D.H."/>
            <person name="Luo Y.B."/>
            <person name="Zou S.Q."/>
            <person name="Chen S.P."/>
            <person name="Lan S."/>
            <person name="Tsai W.C."/>
            <person name="Van de Peer Y."/>
            <person name="Liu Z.J."/>
        </authorList>
    </citation>
    <scope>NUCLEOTIDE SEQUENCE [LARGE SCALE GENOMIC DNA]</scope>
    <source>
        <strain evidence="1">Lor288</strain>
    </source>
</reference>
<name>A0ABR2LGH0_9ASPA</name>
<evidence type="ECO:0000313" key="1">
    <source>
        <dbReference type="EMBL" id="KAK8940052.1"/>
    </source>
</evidence>
<proteinExistence type="predicted"/>
<dbReference type="PANTHER" id="PTHR38355:SF1">
    <property type="entry name" value="OS06G0149500 PROTEIN"/>
    <property type="match status" value="1"/>
</dbReference>
<sequence>MEAAKKKVMGLFAKQDNVINLFLAGVFAALSWRSHMQQEEIDALEAEKLALTSGNQACHPPCGRGGNTSSTSPRPILHLPISLFPDFAPSTARRNGLRCLRCRRCLPVGL</sequence>
<organism evidence="1 2">
    <name type="scientific">Platanthera guangdongensis</name>
    <dbReference type="NCBI Taxonomy" id="2320717"/>
    <lineage>
        <taxon>Eukaryota</taxon>
        <taxon>Viridiplantae</taxon>
        <taxon>Streptophyta</taxon>
        <taxon>Embryophyta</taxon>
        <taxon>Tracheophyta</taxon>
        <taxon>Spermatophyta</taxon>
        <taxon>Magnoliopsida</taxon>
        <taxon>Liliopsida</taxon>
        <taxon>Asparagales</taxon>
        <taxon>Orchidaceae</taxon>
        <taxon>Orchidoideae</taxon>
        <taxon>Orchideae</taxon>
        <taxon>Orchidinae</taxon>
        <taxon>Platanthera</taxon>
    </lineage>
</organism>
<dbReference type="PANTHER" id="PTHR38355">
    <property type="entry name" value="OS06G0149500 PROTEIN"/>
    <property type="match status" value="1"/>
</dbReference>